<keyword evidence="2" id="KW-0812">Transmembrane</keyword>
<feature type="transmembrane region" description="Helical" evidence="2">
    <location>
        <begin position="6"/>
        <end position="25"/>
    </location>
</feature>
<keyword evidence="2" id="KW-1133">Transmembrane helix</keyword>
<accession>A0AA35LBF5</accession>
<keyword evidence="2" id="KW-0472">Membrane</keyword>
<proteinExistence type="predicted"/>
<sequence>MAAGIAVALGIYIGIGGWPLLWIIFKTALRDLLMAFFLKKKEKKIYPDEEDPAGSMLPALVKPSQSAAEARRKTQAPPVVLPGLVQPQTSTLHPVSSRQDSRQQRPLSLAQKEEPRGLWASVPRTLR</sequence>
<dbReference type="EMBL" id="OX395140">
    <property type="protein sequence ID" value="CAI5793275.1"/>
    <property type="molecule type" value="Genomic_DNA"/>
</dbReference>
<evidence type="ECO:0000256" key="1">
    <source>
        <dbReference type="SAM" id="MobiDB-lite"/>
    </source>
</evidence>
<organism evidence="3 4">
    <name type="scientific">Podarcis lilfordi</name>
    <name type="common">Lilford's wall lizard</name>
    <dbReference type="NCBI Taxonomy" id="74358"/>
    <lineage>
        <taxon>Eukaryota</taxon>
        <taxon>Metazoa</taxon>
        <taxon>Chordata</taxon>
        <taxon>Craniata</taxon>
        <taxon>Vertebrata</taxon>
        <taxon>Euteleostomi</taxon>
        <taxon>Lepidosauria</taxon>
        <taxon>Squamata</taxon>
        <taxon>Bifurcata</taxon>
        <taxon>Unidentata</taxon>
        <taxon>Episquamata</taxon>
        <taxon>Laterata</taxon>
        <taxon>Lacertibaenia</taxon>
        <taxon>Lacertidae</taxon>
        <taxon>Podarcis</taxon>
    </lineage>
</organism>
<feature type="compositionally biased region" description="Low complexity" evidence="1">
    <location>
        <begin position="77"/>
        <end position="88"/>
    </location>
</feature>
<evidence type="ECO:0000256" key="2">
    <source>
        <dbReference type="SAM" id="Phobius"/>
    </source>
</evidence>
<feature type="compositionally biased region" description="Polar residues" evidence="1">
    <location>
        <begin position="89"/>
        <end position="98"/>
    </location>
</feature>
<evidence type="ECO:0000313" key="3">
    <source>
        <dbReference type="EMBL" id="CAI5793275.1"/>
    </source>
</evidence>
<feature type="region of interest" description="Disordered" evidence="1">
    <location>
        <begin position="48"/>
        <end position="127"/>
    </location>
</feature>
<dbReference type="AlphaFoldDB" id="A0AA35LBF5"/>
<gene>
    <name evidence="3" type="ORF">PODLI_1B022422</name>
</gene>
<evidence type="ECO:0000313" key="4">
    <source>
        <dbReference type="Proteomes" id="UP001178461"/>
    </source>
</evidence>
<dbReference type="Proteomes" id="UP001178461">
    <property type="component" value="Chromosome Z"/>
</dbReference>
<name>A0AA35LBF5_9SAUR</name>
<keyword evidence="4" id="KW-1185">Reference proteome</keyword>
<protein>
    <submittedName>
        <fullName evidence="3">Uncharacterized protein</fullName>
    </submittedName>
</protein>
<reference evidence="3" key="1">
    <citation type="submission" date="2022-12" db="EMBL/GenBank/DDBJ databases">
        <authorList>
            <person name="Alioto T."/>
            <person name="Alioto T."/>
            <person name="Gomez Garrido J."/>
        </authorList>
    </citation>
    <scope>NUCLEOTIDE SEQUENCE</scope>
</reference>